<evidence type="ECO:0000313" key="2">
    <source>
        <dbReference type="Proteomes" id="UP000248616"/>
    </source>
</evidence>
<keyword evidence="2" id="KW-1185">Reference proteome</keyword>
<dbReference type="Proteomes" id="UP000248616">
    <property type="component" value="Unassembled WGS sequence"/>
</dbReference>
<dbReference type="EMBL" id="MZXV01000001">
    <property type="protein sequence ID" value="PZV40522.1"/>
    <property type="molecule type" value="Genomic_DNA"/>
</dbReference>
<accession>A0A2W7CB86</accession>
<gene>
    <name evidence="1" type="ORF">B5V02_00380</name>
</gene>
<organism evidence="1 2">
    <name type="scientific">Mesorhizobium kowhaii</name>
    <dbReference type="NCBI Taxonomy" id="1300272"/>
    <lineage>
        <taxon>Bacteria</taxon>
        <taxon>Pseudomonadati</taxon>
        <taxon>Pseudomonadota</taxon>
        <taxon>Alphaproteobacteria</taxon>
        <taxon>Hyphomicrobiales</taxon>
        <taxon>Phyllobacteriaceae</taxon>
        <taxon>Mesorhizobium</taxon>
    </lineage>
</organism>
<name>A0A2W7CB86_9HYPH</name>
<proteinExistence type="predicted"/>
<reference evidence="2" key="1">
    <citation type="submission" date="2017-03" db="EMBL/GenBank/DDBJ databases">
        <authorList>
            <person name="Safronova V.I."/>
            <person name="Sazanova A.L."/>
            <person name="Chirak E.R."/>
        </authorList>
    </citation>
    <scope>NUCLEOTIDE SEQUENCE [LARGE SCALE GENOMIC DNA]</scope>
    <source>
        <strain evidence="2">Ach-343</strain>
    </source>
</reference>
<comment type="caution">
    <text evidence="1">The sequence shown here is derived from an EMBL/GenBank/DDBJ whole genome shotgun (WGS) entry which is preliminary data.</text>
</comment>
<evidence type="ECO:0000313" key="1">
    <source>
        <dbReference type="EMBL" id="PZV40522.1"/>
    </source>
</evidence>
<dbReference type="AlphaFoldDB" id="A0A2W7CB86"/>
<protein>
    <submittedName>
        <fullName evidence="1">Uncharacterized protein</fullName>
    </submittedName>
</protein>
<sequence length="103" mass="11720">MAALLFIGAYPALANDQADSLADIEANCKAEWANDYSMQEYCIGRQIDAIDAVAKIHKSSLSVAEKDMLSQCLSQWTQDWGMVNYCYKKQHDAYVRLQEIEHR</sequence>